<evidence type="ECO:0000259" key="17">
    <source>
        <dbReference type="PROSITE" id="PS50835"/>
    </source>
</evidence>
<keyword evidence="2" id="KW-0244">Early protein</keyword>
<evidence type="ECO:0000256" key="5">
    <source>
        <dbReference type="ARBA" id="ARBA00022830"/>
    </source>
</evidence>
<evidence type="ECO:0000259" key="16">
    <source>
        <dbReference type="PROSITE" id="PS50104"/>
    </source>
</evidence>
<evidence type="ECO:0000256" key="11">
    <source>
        <dbReference type="ARBA" id="ARBA00038761"/>
    </source>
</evidence>
<feature type="transmembrane region" description="Helical" evidence="14">
    <location>
        <begin position="348"/>
        <end position="373"/>
    </location>
</feature>
<keyword evidence="8" id="KW-0325">Glycoprotein</keyword>
<dbReference type="InterPro" id="IPR013783">
    <property type="entry name" value="Ig-like_fold"/>
</dbReference>
<keyword evidence="14" id="KW-0812">Transmembrane</keyword>
<dbReference type="OrthoDB" id="504170at2759"/>
<keyword evidence="7" id="KW-1015">Disulfide bond</keyword>
<keyword evidence="5" id="KW-1114">Inhibition of host interferon signaling pathway by virus</keyword>
<feature type="chain" id="PRO_5040485256" description="Soluble interferon alpha/beta receptor OPG204" evidence="15">
    <location>
        <begin position="29"/>
        <end position="600"/>
    </location>
</feature>
<feature type="domain" description="Ig-like" evidence="17">
    <location>
        <begin position="147"/>
        <end position="211"/>
    </location>
</feature>
<dbReference type="PROSITE" id="PS50835">
    <property type="entry name" value="IG_LIKE"/>
    <property type="match status" value="2"/>
</dbReference>
<evidence type="ECO:0000256" key="4">
    <source>
        <dbReference type="ARBA" id="ARBA00022801"/>
    </source>
</evidence>
<evidence type="ECO:0000256" key="2">
    <source>
        <dbReference type="ARBA" id="ARBA00022518"/>
    </source>
</evidence>
<keyword evidence="5" id="KW-0945">Host-virus interaction</keyword>
<sequence>MSWTTVNLLHFGYACLLLSCYCYRYVESEPCQLHNQQNESSNLFIGNSSLNHVTSVSGNITLSCQFVNYCYITWHHNGEMIVKGSKYQLLNEDQELHVQDVTTEDAGAYTCIAFNGTHNLSMQGVVTLSEHSEFFNSVRLCYTTQVGSAFTLECTADEFDTIRWYHNGSEIKASSNHAFFENNQYMEVQKPSVSDAGEYMCIASVGSQNFSRKGLVLISLCDTAEIVLKVCEPGLLIEAELGSDVSVNCTFDIGAGHLLSTGQWYTTNASDHVIFVEFANFNGAIVATSHHQQGQQDRTCRRRVFLVITLNFFNVTKEVYGTYYGAVRKDEGYEFANVTIRPVGDSLLMIRASAVSGVAVFLTTSFFLFFVVWKKFHLDIKLLYKHSLGGLHVQKHAQQDGKLYDTYIACSGNDKDISFVINVLMPALFEKGYSVCFREIDFEPGAGIHEEMWRCMKSSRSCVLLLTPDFFQENLSLSELQVATDTFSDQTNSIIPILREDVQGLDVKANPVLKFLVANNLCLTIQKDCFTSKKKLVSSAAFKRTQLALPHPSERTQGLFCQRKKSNLVGEEVQPSKDSISLSVISSSATVNNNLETVPV</sequence>
<evidence type="ECO:0000256" key="9">
    <source>
        <dbReference type="ARBA" id="ARBA00023258"/>
    </source>
</evidence>
<gene>
    <name evidence="18" type="ORF">HOLleu_26983</name>
</gene>
<comment type="function">
    <text evidence="13">Counteracts the antiviral effects of host IFN-alpha/beta and key IFN-inducible proteins involved in viral RNA degradation suxh as host OAS1. Acts as a soluble IFN-alpha receptor and thus inhibits the interaction between host IFN-alpha and its receptor.</text>
</comment>
<feature type="domain" description="TIR" evidence="16">
    <location>
        <begin position="402"/>
        <end position="541"/>
    </location>
</feature>
<dbReference type="InterPro" id="IPR035897">
    <property type="entry name" value="Toll_tir_struct_dom_sf"/>
</dbReference>
<keyword evidence="10" id="KW-0393">Immunoglobulin domain</keyword>
<evidence type="ECO:0000256" key="6">
    <source>
        <dbReference type="ARBA" id="ARBA00023027"/>
    </source>
</evidence>
<dbReference type="Pfam" id="PF01582">
    <property type="entry name" value="TIR"/>
    <property type="match status" value="1"/>
</dbReference>
<comment type="caution">
    <text evidence="18">The sequence shown here is derived from an EMBL/GenBank/DDBJ whole genome shotgun (WGS) entry which is preliminary data.</text>
</comment>
<dbReference type="SUPFAM" id="SSF52200">
    <property type="entry name" value="Toll/Interleukin receptor TIR domain"/>
    <property type="match status" value="1"/>
</dbReference>
<dbReference type="PROSITE" id="PS50104">
    <property type="entry name" value="TIR"/>
    <property type="match status" value="1"/>
</dbReference>
<dbReference type="InterPro" id="IPR015621">
    <property type="entry name" value="IL-1_rcpt_fam"/>
</dbReference>
<dbReference type="GO" id="GO:0016787">
    <property type="term" value="F:hydrolase activity"/>
    <property type="evidence" value="ECO:0007669"/>
    <property type="project" value="UniProtKB-KW"/>
</dbReference>
<dbReference type="GO" id="GO:0039502">
    <property type="term" value="P:symbiont-mediated suppression of host type I interferon-mediated signaling pathway"/>
    <property type="evidence" value="ECO:0007669"/>
    <property type="project" value="UniProtKB-KW"/>
</dbReference>
<evidence type="ECO:0000256" key="12">
    <source>
        <dbReference type="ARBA" id="ARBA00041012"/>
    </source>
</evidence>
<keyword evidence="14" id="KW-1133">Transmembrane helix</keyword>
<dbReference type="AlphaFoldDB" id="A0A9Q1BPV7"/>
<evidence type="ECO:0000256" key="15">
    <source>
        <dbReference type="SAM" id="SignalP"/>
    </source>
</evidence>
<keyword evidence="5" id="KW-0899">Viral immunoevasion</keyword>
<dbReference type="PRINTS" id="PR01537">
    <property type="entry name" value="INTRLKN1R1F"/>
</dbReference>
<evidence type="ECO:0000256" key="13">
    <source>
        <dbReference type="ARBA" id="ARBA00045444"/>
    </source>
</evidence>
<organism evidence="18 19">
    <name type="scientific">Holothuria leucospilota</name>
    <name type="common">Black long sea cucumber</name>
    <name type="synonym">Mertensiothuria leucospilota</name>
    <dbReference type="NCBI Taxonomy" id="206669"/>
    <lineage>
        <taxon>Eukaryota</taxon>
        <taxon>Metazoa</taxon>
        <taxon>Echinodermata</taxon>
        <taxon>Eleutherozoa</taxon>
        <taxon>Echinozoa</taxon>
        <taxon>Holothuroidea</taxon>
        <taxon>Aspidochirotacea</taxon>
        <taxon>Aspidochirotida</taxon>
        <taxon>Holothuriidae</taxon>
        <taxon>Holothuria</taxon>
    </lineage>
</organism>
<feature type="domain" description="Ig-like" evidence="17">
    <location>
        <begin position="72"/>
        <end position="127"/>
    </location>
</feature>
<keyword evidence="3" id="KW-1090">Inhibition of host innate immune response by virus</keyword>
<dbReference type="Gene3D" id="3.40.50.10140">
    <property type="entry name" value="Toll/interleukin-1 receptor homology (TIR) domain"/>
    <property type="match status" value="1"/>
</dbReference>
<dbReference type="PANTHER" id="PTHR11890:SF44">
    <property type="entry name" value="X-LINKED INTERLEUKIN-1 RECEPTOR ACCESSORY PROTEIN-LIKE 2"/>
    <property type="match status" value="1"/>
</dbReference>
<evidence type="ECO:0000256" key="10">
    <source>
        <dbReference type="ARBA" id="ARBA00023319"/>
    </source>
</evidence>
<evidence type="ECO:0000256" key="8">
    <source>
        <dbReference type="ARBA" id="ARBA00023180"/>
    </source>
</evidence>
<dbReference type="Gene3D" id="2.60.40.10">
    <property type="entry name" value="Immunoglobulins"/>
    <property type="match status" value="2"/>
</dbReference>
<dbReference type="InterPro" id="IPR003598">
    <property type="entry name" value="Ig_sub2"/>
</dbReference>
<keyword evidence="18" id="KW-0675">Receptor</keyword>
<evidence type="ECO:0000256" key="7">
    <source>
        <dbReference type="ARBA" id="ARBA00023157"/>
    </source>
</evidence>
<evidence type="ECO:0000256" key="1">
    <source>
        <dbReference type="ARBA" id="ARBA00009752"/>
    </source>
</evidence>
<keyword evidence="9" id="KW-0922">Interferon antiviral system evasion</keyword>
<name>A0A9Q1BPV7_HOLLE</name>
<dbReference type="Pfam" id="PF13927">
    <property type="entry name" value="Ig_3"/>
    <property type="match status" value="2"/>
</dbReference>
<dbReference type="Proteomes" id="UP001152320">
    <property type="component" value="Chromosome 13"/>
</dbReference>
<dbReference type="PANTHER" id="PTHR11890">
    <property type="entry name" value="INTERLEUKIN-1 RECEPTOR FAMILY MEMBER"/>
    <property type="match status" value="1"/>
</dbReference>
<dbReference type="EMBL" id="JAIZAY010000013">
    <property type="protein sequence ID" value="KAJ8030533.1"/>
    <property type="molecule type" value="Genomic_DNA"/>
</dbReference>
<comment type="similarity">
    <text evidence="1">Belongs to the interleukin-1 receptor family.</text>
</comment>
<feature type="signal peptide" evidence="15">
    <location>
        <begin position="1"/>
        <end position="28"/>
    </location>
</feature>
<dbReference type="SUPFAM" id="SSF48726">
    <property type="entry name" value="Immunoglobulin"/>
    <property type="match status" value="2"/>
</dbReference>
<comment type="subunit">
    <text evidence="11">Interacts with host IFNA1.</text>
</comment>
<dbReference type="InterPro" id="IPR036179">
    <property type="entry name" value="Ig-like_dom_sf"/>
</dbReference>
<dbReference type="SMART" id="SM00409">
    <property type="entry name" value="IG"/>
    <property type="match status" value="3"/>
</dbReference>
<evidence type="ECO:0000313" key="19">
    <source>
        <dbReference type="Proteomes" id="UP001152320"/>
    </source>
</evidence>
<proteinExistence type="inferred from homology"/>
<evidence type="ECO:0000256" key="14">
    <source>
        <dbReference type="SAM" id="Phobius"/>
    </source>
</evidence>
<evidence type="ECO:0000256" key="3">
    <source>
        <dbReference type="ARBA" id="ARBA00022632"/>
    </source>
</evidence>
<keyword evidence="4" id="KW-0378">Hydrolase</keyword>
<dbReference type="InterPro" id="IPR003599">
    <property type="entry name" value="Ig_sub"/>
</dbReference>
<keyword evidence="19" id="KW-1185">Reference proteome</keyword>
<dbReference type="GO" id="GO:0007165">
    <property type="term" value="P:signal transduction"/>
    <property type="evidence" value="ECO:0007669"/>
    <property type="project" value="InterPro"/>
</dbReference>
<evidence type="ECO:0000313" key="18">
    <source>
        <dbReference type="EMBL" id="KAJ8030533.1"/>
    </source>
</evidence>
<accession>A0A9Q1BPV7</accession>
<dbReference type="InterPro" id="IPR000157">
    <property type="entry name" value="TIR_dom"/>
</dbReference>
<dbReference type="InterPro" id="IPR007110">
    <property type="entry name" value="Ig-like_dom"/>
</dbReference>
<protein>
    <recommendedName>
        <fullName evidence="12">Soluble interferon alpha/beta receptor OPG204</fullName>
    </recommendedName>
</protein>
<dbReference type="SMART" id="SM00408">
    <property type="entry name" value="IGc2"/>
    <property type="match status" value="2"/>
</dbReference>
<keyword evidence="14" id="KW-0472">Membrane</keyword>
<reference evidence="18" key="1">
    <citation type="submission" date="2021-10" db="EMBL/GenBank/DDBJ databases">
        <title>Tropical sea cucumber genome reveals ecological adaptation and Cuvierian tubules defense mechanism.</title>
        <authorList>
            <person name="Chen T."/>
        </authorList>
    </citation>
    <scope>NUCLEOTIDE SEQUENCE</scope>
    <source>
        <strain evidence="18">Nanhai2018</strain>
        <tissue evidence="18">Muscle</tissue>
    </source>
</reference>
<keyword evidence="6" id="KW-0520">NAD</keyword>
<keyword evidence="15" id="KW-0732">Signal</keyword>